<dbReference type="SUPFAM" id="SSF103473">
    <property type="entry name" value="MFS general substrate transporter"/>
    <property type="match status" value="1"/>
</dbReference>
<feature type="transmembrane region" description="Helical" evidence="6">
    <location>
        <begin position="427"/>
        <end position="450"/>
    </location>
</feature>
<dbReference type="InterPro" id="IPR005829">
    <property type="entry name" value="Sugar_transporter_CS"/>
</dbReference>
<accession>A0ABN8I324</accession>
<feature type="region of interest" description="Disordered" evidence="5">
    <location>
        <begin position="1"/>
        <end position="20"/>
    </location>
</feature>
<feature type="transmembrane region" description="Helical" evidence="6">
    <location>
        <begin position="391"/>
        <end position="415"/>
    </location>
</feature>
<proteinExistence type="predicted"/>
<keyword evidence="3 6" id="KW-1133">Transmembrane helix</keyword>
<dbReference type="InterPro" id="IPR036259">
    <property type="entry name" value="MFS_trans_sf"/>
</dbReference>
<dbReference type="Pfam" id="PF00083">
    <property type="entry name" value="Sugar_tr"/>
    <property type="match status" value="1"/>
</dbReference>
<dbReference type="PROSITE" id="PS00216">
    <property type="entry name" value="SUGAR_TRANSPORT_1"/>
    <property type="match status" value="1"/>
</dbReference>
<dbReference type="Proteomes" id="UP000837857">
    <property type="component" value="Chromosome 17"/>
</dbReference>
<keyword evidence="2 6" id="KW-0812">Transmembrane</keyword>
<keyword evidence="4 6" id="KW-0472">Membrane</keyword>
<keyword evidence="8" id="KW-1185">Reference proteome</keyword>
<evidence type="ECO:0000256" key="2">
    <source>
        <dbReference type="ARBA" id="ARBA00022692"/>
    </source>
</evidence>
<protein>
    <recommendedName>
        <fullName evidence="9">Organic cation transporter</fullName>
    </recommendedName>
</protein>
<feature type="transmembrane region" description="Helical" evidence="6">
    <location>
        <begin position="157"/>
        <end position="176"/>
    </location>
</feature>
<dbReference type="InterPro" id="IPR005828">
    <property type="entry name" value="MFS_sugar_transport-like"/>
</dbReference>
<feature type="transmembrane region" description="Helical" evidence="6">
    <location>
        <begin position="486"/>
        <end position="508"/>
    </location>
</feature>
<dbReference type="PANTHER" id="PTHR24064">
    <property type="entry name" value="SOLUTE CARRIER FAMILY 22 MEMBER"/>
    <property type="match status" value="1"/>
</dbReference>
<feature type="transmembrane region" description="Helical" evidence="6">
    <location>
        <begin position="274"/>
        <end position="293"/>
    </location>
</feature>
<evidence type="ECO:0000313" key="8">
    <source>
        <dbReference type="Proteomes" id="UP000837857"/>
    </source>
</evidence>
<feature type="transmembrane region" description="Helical" evidence="6">
    <location>
        <begin position="246"/>
        <end position="268"/>
    </location>
</feature>
<dbReference type="EMBL" id="OW152829">
    <property type="protein sequence ID" value="CAH2047641.1"/>
    <property type="molecule type" value="Genomic_DNA"/>
</dbReference>
<feature type="non-terminal residue" evidence="7">
    <location>
        <position position="1"/>
    </location>
</feature>
<evidence type="ECO:0008006" key="9">
    <source>
        <dbReference type="Google" id="ProtNLM"/>
    </source>
</evidence>
<sequence>MKENEKTFNQTSNDREFSNEKEKTIDLDDVLKNEIGQFGRYQIRTIILLSLPMLMGAFSSEYVFSAASIPHRCQIPECGEVGKDFELQPEWILNAVPETNSGGLSSCQRYKPLGLNGSLDFCPADIFNMNNVIACEGYVYGKKNSVVYDFDLGCQEWMRAFAGTLSTIGTLLVLPITGYFSDRFGRRLALIVNTFNFGLFGSIRAFSTNYTMYLVLHFLQTCLGAGLYSSAYIFATELVGPKYRVLTGAICPSMFAVGLMALGSVAWVTESWRHMILFLHMPCFLIVSYYWFLGESVRWLLSKQKYNRARSALENVAKTNKTEISQKSMEALLRPKAQMTVPKGGRHLVKEVLRSRILLRRVCTTPIWWIASTFVYYGLSINSTSLSSSMYLNYILTCGIEIPANFTTILILNWIGRKPTLFGDLSMARLLLYLLGKLGISVVMMTLYVYTSELYPTEYRHSLLAFSSMIGRIGSISAPLTPALMVYWQSLPFVLFGGMGLLASLLVLTQPETQGMKLPDTLAEAEAIGKTVVK</sequence>
<feature type="transmembrane region" description="Helical" evidence="6">
    <location>
        <begin position="212"/>
        <end position="234"/>
    </location>
</feature>
<evidence type="ECO:0000256" key="4">
    <source>
        <dbReference type="ARBA" id="ARBA00023136"/>
    </source>
</evidence>
<evidence type="ECO:0000256" key="1">
    <source>
        <dbReference type="ARBA" id="ARBA00004141"/>
    </source>
</evidence>
<comment type="subcellular location">
    <subcellularLocation>
        <location evidence="1">Membrane</location>
        <topology evidence="1">Multi-pass membrane protein</topology>
    </subcellularLocation>
</comment>
<organism evidence="7 8">
    <name type="scientific">Iphiclides podalirius</name>
    <name type="common">scarce swallowtail</name>
    <dbReference type="NCBI Taxonomy" id="110791"/>
    <lineage>
        <taxon>Eukaryota</taxon>
        <taxon>Metazoa</taxon>
        <taxon>Ecdysozoa</taxon>
        <taxon>Arthropoda</taxon>
        <taxon>Hexapoda</taxon>
        <taxon>Insecta</taxon>
        <taxon>Pterygota</taxon>
        <taxon>Neoptera</taxon>
        <taxon>Endopterygota</taxon>
        <taxon>Lepidoptera</taxon>
        <taxon>Glossata</taxon>
        <taxon>Ditrysia</taxon>
        <taxon>Papilionoidea</taxon>
        <taxon>Papilionidae</taxon>
        <taxon>Papilioninae</taxon>
        <taxon>Iphiclides</taxon>
    </lineage>
</organism>
<evidence type="ECO:0000256" key="5">
    <source>
        <dbReference type="SAM" id="MobiDB-lite"/>
    </source>
</evidence>
<feature type="transmembrane region" description="Helical" evidence="6">
    <location>
        <begin position="188"/>
        <end position="206"/>
    </location>
</feature>
<dbReference type="Gene3D" id="1.20.1250.20">
    <property type="entry name" value="MFS general substrate transporter like domains"/>
    <property type="match status" value="1"/>
</dbReference>
<evidence type="ECO:0000313" key="7">
    <source>
        <dbReference type="EMBL" id="CAH2047641.1"/>
    </source>
</evidence>
<reference evidence="7" key="1">
    <citation type="submission" date="2022-03" db="EMBL/GenBank/DDBJ databases">
        <authorList>
            <person name="Martin H S."/>
        </authorList>
    </citation>
    <scope>NUCLEOTIDE SEQUENCE</scope>
</reference>
<gene>
    <name evidence="7" type="ORF">IPOD504_LOCUS5869</name>
</gene>
<name>A0ABN8I324_9NEOP</name>
<feature type="transmembrane region" description="Helical" evidence="6">
    <location>
        <begin position="358"/>
        <end position="379"/>
    </location>
</feature>
<evidence type="ECO:0000256" key="3">
    <source>
        <dbReference type="ARBA" id="ARBA00022989"/>
    </source>
</evidence>
<evidence type="ECO:0000256" key="6">
    <source>
        <dbReference type="SAM" id="Phobius"/>
    </source>
</evidence>